<dbReference type="EMBL" id="AMZH03003095">
    <property type="protein sequence ID" value="RRT73436.1"/>
    <property type="molecule type" value="Genomic_DNA"/>
</dbReference>
<name>A0A427AB53_ENSVE</name>
<gene>
    <name evidence="1" type="ORF">B296_00001213</name>
</gene>
<evidence type="ECO:0000313" key="2">
    <source>
        <dbReference type="Proteomes" id="UP000287651"/>
    </source>
</evidence>
<organism evidence="1 2">
    <name type="scientific">Ensete ventricosum</name>
    <name type="common">Abyssinian banana</name>
    <name type="synonym">Musa ensete</name>
    <dbReference type="NCBI Taxonomy" id="4639"/>
    <lineage>
        <taxon>Eukaryota</taxon>
        <taxon>Viridiplantae</taxon>
        <taxon>Streptophyta</taxon>
        <taxon>Embryophyta</taxon>
        <taxon>Tracheophyta</taxon>
        <taxon>Spermatophyta</taxon>
        <taxon>Magnoliopsida</taxon>
        <taxon>Liliopsida</taxon>
        <taxon>Zingiberales</taxon>
        <taxon>Musaceae</taxon>
        <taxon>Ensete</taxon>
    </lineage>
</organism>
<accession>A0A427AB53</accession>
<dbReference type="Proteomes" id="UP000287651">
    <property type="component" value="Unassembled WGS sequence"/>
</dbReference>
<reference evidence="1 2" key="1">
    <citation type="journal article" date="2014" name="Agronomy (Basel)">
        <title>A Draft Genome Sequence for Ensete ventricosum, the Drought-Tolerant Tree Against Hunger.</title>
        <authorList>
            <person name="Harrison J."/>
            <person name="Moore K.A."/>
            <person name="Paszkiewicz K."/>
            <person name="Jones T."/>
            <person name="Grant M."/>
            <person name="Ambacheew D."/>
            <person name="Muzemil S."/>
            <person name="Studholme D.J."/>
        </authorList>
    </citation>
    <scope>NUCLEOTIDE SEQUENCE [LARGE SCALE GENOMIC DNA]</scope>
</reference>
<protein>
    <submittedName>
        <fullName evidence="1">Uncharacterized protein</fullName>
    </submittedName>
</protein>
<evidence type="ECO:0000313" key="1">
    <source>
        <dbReference type="EMBL" id="RRT73436.1"/>
    </source>
</evidence>
<proteinExistence type="predicted"/>
<dbReference type="AlphaFoldDB" id="A0A427AB53"/>
<sequence length="88" mass="9795">MLGLSGVCRKLAKLSRACREFTGSSPRVIGSLLGVRWELIEGDREFTGSSRELNEGDWELAENAPGFCKKMTETRRKFSEVAGKIAWS</sequence>
<comment type="caution">
    <text evidence="1">The sequence shown here is derived from an EMBL/GenBank/DDBJ whole genome shotgun (WGS) entry which is preliminary data.</text>
</comment>